<protein>
    <recommendedName>
        <fullName evidence="4">MFS transporter</fullName>
    </recommendedName>
</protein>
<keyword evidence="1" id="KW-0812">Transmembrane</keyword>
<name>A0ABN9RSJ4_9DINO</name>
<sequence>VVEPSCAGIVAAYAVAACTVGLAVGVGAGVLAARRTLAPPLEPTGGELPTEVIDIDALAAEQ</sequence>
<dbReference type="Proteomes" id="UP001189429">
    <property type="component" value="Unassembled WGS sequence"/>
</dbReference>
<keyword evidence="3" id="KW-1185">Reference proteome</keyword>
<reference evidence="2" key="1">
    <citation type="submission" date="2023-10" db="EMBL/GenBank/DDBJ databases">
        <authorList>
            <person name="Chen Y."/>
            <person name="Shah S."/>
            <person name="Dougan E. K."/>
            <person name="Thang M."/>
            <person name="Chan C."/>
        </authorList>
    </citation>
    <scope>NUCLEOTIDE SEQUENCE [LARGE SCALE GENOMIC DNA]</scope>
</reference>
<evidence type="ECO:0000256" key="1">
    <source>
        <dbReference type="SAM" id="Phobius"/>
    </source>
</evidence>
<feature type="transmembrane region" description="Helical" evidence="1">
    <location>
        <begin position="12"/>
        <end position="33"/>
    </location>
</feature>
<evidence type="ECO:0000313" key="3">
    <source>
        <dbReference type="Proteomes" id="UP001189429"/>
    </source>
</evidence>
<gene>
    <name evidence="2" type="ORF">PCOR1329_LOCUS22360</name>
</gene>
<dbReference type="EMBL" id="CAUYUJ010007462">
    <property type="protein sequence ID" value="CAK0820844.1"/>
    <property type="molecule type" value="Genomic_DNA"/>
</dbReference>
<keyword evidence="1" id="KW-0472">Membrane</keyword>
<organism evidence="2 3">
    <name type="scientific">Prorocentrum cordatum</name>
    <dbReference type="NCBI Taxonomy" id="2364126"/>
    <lineage>
        <taxon>Eukaryota</taxon>
        <taxon>Sar</taxon>
        <taxon>Alveolata</taxon>
        <taxon>Dinophyceae</taxon>
        <taxon>Prorocentrales</taxon>
        <taxon>Prorocentraceae</taxon>
        <taxon>Prorocentrum</taxon>
    </lineage>
</organism>
<comment type="caution">
    <text evidence="2">The sequence shown here is derived from an EMBL/GenBank/DDBJ whole genome shotgun (WGS) entry which is preliminary data.</text>
</comment>
<evidence type="ECO:0008006" key="4">
    <source>
        <dbReference type="Google" id="ProtNLM"/>
    </source>
</evidence>
<proteinExistence type="predicted"/>
<feature type="non-terminal residue" evidence="2">
    <location>
        <position position="1"/>
    </location>
</feature>
<feature type="non-terminal residue" evidence="2">
    <location>
        <position position="62"/>
    </location>
</feature>
<keyword evidence="1" id="KW-1133">Transmembrane helix</keyword>
<accession>A0ABN9RSJ4</accession>
<evidence type="ECO:0000313" key="2">
    <source>
        <dbReference type="EMBL" id="CAK0820844.1"/>
    </source>
</evidence>